<evidence type="ECO:0000313" key="7">
    <source>
        <dbReference type="Proteomes" id="UP000094271"/>
    </source>
</evidence>
<dbReference type="SUPFAM" id="SSF89447">
    <property type="entry name" value="AbrB/MazE/MraZ-like"/>
    <property type="match status" value="1"/>
</dbReference>
<dbReference type="Proteomes" id="UP000095003">
    <property type="component" value="Unassembled WGS sequence"/>
</dbReference>
<dbReference type="PATRIC" id="fig|1432052.3.peg.2250"/>
<dbReference type="PANTHER" id="PTHR34860">
    <property type="entry name" value="REPRESSOR-LIKE PROTEIN SSO7C3"/>
    <property type="match status" value="1"/>
</dbReference>
<evidence type="ECO:0000313" key="8">
    <source>
        <dbReference type="Proteomes" id="UP000094869"/>
    </source>
</evidence>
<dbReference type="NCBIfam" id="TIGR01439">
    <property type="entry name" value="lp_hng_hel_AbrB"/>
    <property type="match status" value="1"/>
</dbReference>
<gene>
    <name evidence="3" type="ORF">BEH84_02044</name>
    <name evidence="4" type="ORF">BEI59_14685</name>
    <name evidence="2" type="ORF">BEI61_04319</name>
    <name evidence="5" type="ORF">BEI63_00190</name>
</gene>
<dbReference type="RefSeq" id="WP_009253793.1">
    <property type="nucleotide sequence ID" value="NZ_BAABXS010000001.1"/>
</dbReference>
<proteinExistence type="predicted"/>
<name>A0A1E3ARV1_9FIRM</name>
<dbReference type="Proteomes" id="UP000094067">
    <property type="component" value="Unassembled WGS sequence"/>
</dbReference>
<reference evidence="6 9" key="1">
    <citation type="submission" date="2016-07" db="EMBL/GenBank/DDBJ databases">
        <title>Characterization of isolates of Eisenbergiella tayi derived from blood cultures, using whole genome sequencing.</title>
        <authorList>
            <person name="Burdz T."/>
            <person name="Wiebe D."/>
            <person name="Huynh C."/>
            <person name="Bernard K."/>
        </authorList>
    </citation>
    <scope>NUCLEOTIDE SEQUENCE [LARGE SCALE GENOMIC DNA]</scope>
    <source>
        <strain evidence="2 6">NML 110608</strain>
        <strain evidence="3 9">NML 120489</strain>
    </source>
</reference>
<dbReference type="Proteomes" id="UP000094869">
    <property type="component" value="Unassembled WGS sequence"/>
</dbReference>
<reference evidence="4 7" key="3">
    <citation type="submission" date="2016-08" db="EMBL/GenBank/DDBJ databases">
        <authorList>
            <person name="Seilhamer J.J."/>
        </authorList>
    </citation>
    <scope>NUCLEOTIDE SEQUENCE [LARGE SCALE GENOMIC DNA]</scope>
    <source>
        <strain evidence="4 7">NML150140-1</strain>
    </source>
</reference>
<dbReference type="InterPro" id="IPR007159">
    <property type="entry name" value="SpoVT-AbrB_dom"/>
</dbReference>
<organism evidence="3 9">
    <name type="scientific">Eisenbergiella tayi</name>
    <dbReference type="NCBI Taxonomy" id="1432052"/>
    <lineage>
        <taxon>Bacteria</taxon>
        <taxon>Bacillati</taxon>
        <taxon>Bacillota</taxon>
        <taxon>Clostridia</taxon>
        <taxon>Lachnospirales</taxon>
        <taxon>Lachnospiraceae</taxon>
        <taxon>Eisenbergiella</taxon>
    </lineage>
</organism>
<evidence type="ECO:0000313" key="3">
    <source>
        <dbReference type="EMBL" id="ODM11435.1"/>
    </source>
</evidence>
<protein>
    <submittedName>
        <fullName evidence="4">AbrB family transcriptional regulator</fullName>
    </submittedName>
    <submittedName>
        <fullName evidence="3">SpoVT / AbrB like domain protein</fullName>
    </submittedName>
</protein>
<dbReference type="GeneID" id="93301113"/>
<dbReference type="Pfam" id="PF04014">
    <property type="entry name" value="MazE_antitoxin"/>
    <property type="match status" value="1"/>
</dbReference>
<evidence type="ECO:0000313" key="9">
    <source>
        <dbReference type="Proteomes" id="UP000095003"/>
    </source>
</evidence>
<dbReference type="AlphaFoldDB" id="A0A1E3ARV1"/>
<dbReference type="Proteomes" id="UP000094271">
    <property type="component" value="Unassembled WGS sequence"/>
</dbReference>
<dbReference type="OrthoDB" id="9812495at2"/>
<evidence type="ECO:0000313" key="6">
    <source>
        <dbReference type="Proteomes" id="UP000094067"/>
    </source>
</evidence>
<evidence type="ECO:0000259" key="1">
    <source>
        <dbReference type="SMART" id="SM00966"/>
    </source>
</evidence>
<dbReference type="SMART" id="SM00966">
    <property type="entry name" value="SpoVT_AbrB"/>
    <property type="match status" value="1"/>
</dbReference>
<keyword evidence="8" id="KW-1185">Reference proteome</keyword>
<dbReference type="InterPro" id="IPR052975">
    <property type="entry name" value="Repressor-like_regulatory"/>
</dbReference>
<dbReference type="Gene3D" id="2.10.260.10">
    <property type="match status" value="1"/>
</dbReference>
<evidence type="ECO:0000313" key="2">
    <source>
        <dbReference type="EMBL" id="ODM03521.1"/>
    </source>
</evidence>
<dbReference type="InterPro" id="IPR037914">
    <property type="entry name" value="SpoVT-AbrB_sf"/>
</dbReference>
<dbReference type="EMBL" id="MEHA01000010">
    <property type="protein sequence ID" value="ODR50621.1"/>
    <property type="molecule type" value="Genomic_DNA"/>
</dbReference>
<comment type="caution">
    <text evidence="3">The sequence shown here is derived from an EMBL/GenBank/DDBJ whole genome shotgun (WGS) entry which is preliminary data.</text>
</comment>
<dbReference type="EMBL" id="MCGH01000003">
    <property type="protein sequence ID" value="ODM03521.1"/>
    <property type="molecule type" value="Genomic_DNA"/>
</dbReference>
<dbReference type="PANTHER" id="PTHR34860:SF6">
    <property type="entry name" value="REPRESSOR-LIKE PROTEIN SSO7C3"/>
    <property type="match status" value="1"/>
</dbReference>
<dbReference type="EMBL" id="MEHD01000005">
    <property type="protein sequence ID" value="ODR61801.1"/>
    <property type="molecule type" value="Genomic_DNA"/>
</dbReference>
<accession>A0A1E3ARV1</accession>
<reference evidence="5 8" key="2">
    <citation type="submission" date="2016-08" db="EMBL/GenBank/DDBJ databases">
        <title>Characterization of Isolates of Eisenbergiella tayi Derived from Blood Cultures, Using Whole Genome Sequencing.</title>
        <authorList>
            <person name="Bernier A.-M."/>
            <person name="Burdz T."/>
            <person name="Wiebe D."/>
            <person name="Bernard K."/>
        </authorList>
    </citation>
    <scope>NUCLEOTIDE SEQUENCE [LARGE SCALE GENOMIC DNA]</scope>
    <source>
        <strain evidence="5 8">NML120146</strain>
    </source>
</reference>
<evidence type="ECO:0000313" key="4">
    <source>
        <dbReference type="EMBL" id="ODR50621.1"/>
    </source>
</evidence>
<sequence length="75" mass="8214">MAKLKPPEGKFVASIKVGPKGQIVVPKEVRDMFGIEPGDMLLLLADEAQGIGILPFNSTVQLFDDVFSKKEPEEE</sequence>
<dbReference type="GO" id="GO:0003677">
    <property type="term" value="F:DNA binding"/>
    <property type="evidence" value="ECO:0007669"/>
    <property type="project" value="InterPro"/>
</dbReference>
<feature type="domain" description="SpoVT-AbrB" evidence="1">
    <location>
        <begin position="15"/>
        <end position="61"/>
    </location>
</feature>
<dbReference type="EMBL" id="MCGI01000002">
    <property type="protein sequence ID" value="ODM11435.1"/>
    <property type="molecule type" value="Genomic_DNA"/>
</dbReference>
<evidence type="ECO:0000313" key="5">
    <source>
        <dbReference type="EMBL" id="ODR61801.1"/>
    </source>
</evidence>